<evidence type="ECO:0000313" key="5">
    <source>
        <dbReference type="Proteomes" id="UP001054801"/>
    </source>
</evidence>
<reference evidence="4" key="1">
    <citation type="journal article" date="2022" name="Microorganisms">
        <title>Two New Species of Filamentous Sulfur Bacteria of the Genus Thiothrix, Thiothrix winogradskyi sp. nov. and 'Candidatus Thiothrix sulfatifontis' sp. nov.</title>
        <authorList>
            <person name="Ravin N.V."/>
            <person name="Rossetti S."/>
            <person name="Beletsky A.V."/>
            <person name="Kadnikov V.V."/>
            <person name="Rudenko T.S."/>
            <person name="Smolyakov D.D."/>
            <person name="Moskvitina M.I."/>
            <person name="Gureeva M.V."/>
            <person name="Mardanov A.V."/>
            <person name="Grabovich M.Y."/>
        </authorList>
    </citation>
    <scope>NUCLEOTIDE SEQUENCE</scope>
    <source>
        <strain evidence="4">CT3</strain>
    </source>
</reference>
<feature type="domain" description="CT0912-like C-terminal" evidence="3">
    <location>
        <begin position="184"/>
        <end position="341"/>
    </location>
</feature>
<feature type="chain" id="PRO_5045778528" description="Lipoprotein" evidence="1">
    <location>
        <begin position="29"/>
        <end position="347"/>
    </location>
</feature>
<dbReference type="Proteomes" id="UP001054801">
    <property type="component" value="Chromosome"/>
</dbReference>
<organism evidence="4 5">
    <name type="scientific">Thiothrix winogradskyi</name>
    <dbReference type="NCBI Taxonomy" id="96472"/>
    <lineage>
        <taxon>Bacteria</taxon>
        <taxon>Pseudomonadati</taxon>
        <taxon>Pseudomonadota</taxon>
        <taxon>Gammaproteobacteria</taxon>
        <taxon>Thiotrichales</taxon>
        <taxon>Thiotrichaceae</taxon>
        <taxon>Thiothrix</taxon>
    </lineage>
</organism>
<protein>
    <recommendedName>
        <fullName evidence="6">Lipoprotein</fullName>
    </recommendedName>
</protein>
<keyword evidence="1" id="KW-0732">Signal</keyword>
<dbReference type="Pfam" id="PF22087">
    <property type="entry name" value="CT0912-like_C"/>
    <property type="match status" value="1"/>
</dbReference>
<gene>
    <name evidence="4" type="ORF">L2Y54_10205</name>
</gene>
<feature type="signal peptide" evidence="1">
    <location>
        <begin position="1"/>
        <end position="28"/>
    </location>
</feature>
<accession>A0ABY3T450</accession>
<dbReference type="InterPro" id="IPR054310">
    <property type="entry name" value="CT0912-like_C"/>
</dbReference>
<keyword evidence="5" id="KW-1185">Reference proteome</keyword>
<evidence type="ECO:0000256" key="1">
    <source>
        <dbReference type="SAM" id="SignalP"/>
    </source>
</evidence>
<evidence type="ECO:0000313" key="4">
    <source>
        <dbReference type="EMBL" id="UJS26389.1"/>
    </source>
</evidence>
<evidence type="ECO:0000259" key="2">
    <source>
        <dbReference type="Pfam" id="PF21931"/>
    </source>
</evidence>
<dbReference type="EMBL" id="CP091244">
    <property type="protein sequence ID" value="UJS26389.1"/>
    <property type="molecule type" value="Genomic_DNA"/>
</dbReference>
<dbReference type="InterPro" id="IPR054123">
    <property type="entry name" value="CT0912-like_N"/>
</dbReference>
<dbReference type="Pfam" id="PF21931">
    <property type="entry name" value="ABM-like"/>
    <property type="match status" value="1"/>
</dbReference>
<feature type="domain" description="CT0912-like N-terminal" evidence="2">
    <location>
        <begin position="50"/>
        <end position="136"/>
    </location>
</feature>
<sequence>MKRRDFFGVVAVAATGLNLASCMGSSSAENTATTSTTAASSELASHTGVVTLYYEFRIAGPENATMLAAVDALSTSLAAKDGFLSLSLKNTVGDSTMVKNYPKELKGVLGTAYTDGFKAGRMPLFYALFIRFENYTKLKAAGVESWFDTTVAPMLHLYQPGQNGAPPTKLALAFDYYEGYFKTVAAGNRTAIYATEAEIVTFLKTQEDTPDRGYITVENHVAIHSSKTAEFNEKVKILLTTAQTTYRPDINDADFDGGLDPQLIGQPGSATNAYYRRAVTTEILQNLQVETNAARSYLMHGVWQSVMDHENSHLDVRFVQSSTPTGTYVMAGPVEPFYETRRLVNKA</sequence>
<evidence type="ECO:0008006" key="6">
    <source>
        <dbReference type="Google" id="ProtNLM"/>
    </source>
</evidence>
<proteinExistence type="predicted"/>
<evidence type="ECO:0000259" key="3">
    <source>
        <dbReference type="Pfam" id="PF22087"/>
    </source>
</evidence>
<name>A0ABY3T450_9GAMM</name>
<dbReference type="RefSeq" id="WP_236501775.1">
    <property type="nucleotide sequence ID" value="NZ_CP091244.1"/>
</dbReference>